<evidence type="ECO:0000259" key="1">
    <source>
        <dbReference type="Pfam" id="PF03992"/>
    </source>
</evidence>
<dbReference type="SUPFAM" id="SSF54909">
    <property type="entry name" value="Dimeric alpha+beta barrel"/>
    <property type="match status" value="1"/>
</dbReference>
<accession>A0A3S0I792</accession>
<evidence type="ECO:0000313" key="3">
    <source>
        <dbReference type="Proteomes" id="UP000267400"/>
    </source>
</evidence>
<comment type="caution">
    <text evidence="2">The sequence shown here is derived from an EMBL/GenBank/DDBJ whole genome shotgun (WGS) entry which is preliminary data.</text>
</comment>
<dbReference type="RefSeq" id="WP_126484652.1">
    <property type="nucleotide sequence ID" value="NZ_RXNS01000011.1"/>
</dbReference>
<dbReference type="Gene3D" id="3.30.70.100">
    <property type="match status" value="1"/>
</dbReference>
<dbReference type="Proteomes" id="UP000267400">
    <property type="component" value="Unassembled WGS sequence"/>
</dbReference>
<reference evidence="2 3" key="1">
    <citation type="submission" date="2018-12" db="EMBL/GenBank/DDBJ databases">
        <authorList>
            <person name="Yu L."/>
        </authorList>
    </citation>
    <scope>NUCLEOTIDE SEQUENCE [LARGE SCALE GENOMIC DNA]</scope>
    <source>
        <strain evidence="2 3">11S</strain>
    </source>
</reference>
<dbReference type="InterPro" id="IPR007138">
    <property type="entry name" value="ABM_dom"/>
</dbReference>
<dbReference type="EMBL" id="RXNS01000011">
    <property type="protein sequence ID" value="RTR02461.1"/>
    <property type="molecule type" value="Genomic_DNA"/>
</dbReference>
<dbReference type="InterPro" id="IPR011008">
    <property type="entry name" value="Dimeric_a/b-barrel"/>
</dbReference>
<gene>
    <name evidence="2" type="ORF">EKG36_12760</name>
</gene>
<keyword evidence="3" id="KW-1185">Reference proteome</keyword>
<dbReference type="AlphaFoldDB" id="A0A3S0I792"/>
<proteinExistence type="predicted"/>
<dbReference type="Pfam" id="PF03992">
    <property type="entry name" value="ABM"/>
    <property type="match status" value="1"/>
</dbReference>
<name>A0A3S0I792_9GAMM</name>
<organism evidence="2 3">
    <name type="scientific">Halomonas nitroreducens</name>
    <dbReference type="NCBI Taxonomy" id="447425"/>
    <lineage>
        <taxon>Bacteria</taxon>
        <taxon>Pseudomonadati</taxon>
        <taxon>Pseudomonadota</taxon>
        <taxon>Gammaproteobacteria</taxon>
        <taxon>Oceanospirillales</taxon>
        <taxon>Halomonadaceae</taxon>
        <taxon>Halomonas</taxon>
    </lineage>
</organism>
<feature type="domain" description="ABM" evidence="1">
    <location>
        <begin position="8"/>
        <end position="73"/>
    </location>
</feature>
<dbReference type="OrthoDB" id="6105906at2"/>
<protein>
    <recommendedName>
        <fullName evidence="1">ABM domain-containing protein</fullName>
    </recommendedName>
</protein>
<evidence type="ECO:0000313" key="2">
    <source>
        <dbReference type="EMBL" id="RTR02461.1"/>
    </source>
</evidence>
<sequence>MSERATTFCVIYQFKVRSGQEERFKQGWKRMTDAIREQRGGLGSRLHLSSDGWWLAYAQWPDRATWQAAQELPTSPDPEAQAMMADAVEQRRRPILLEPKVDLLEPCHANATG</sequence>